<evidence type="ECO:0000313" key="4">
    <source>
        <dbReference type="Proteomes" id="UP000193907"/>
    </source>
</evidence>
<name>A0A1X1RUV3_MYCCE</name>
<evidence type="ECO:0000313" key="2">
    <source>
        <dbReference type="EMBL" id="ORV18178.1"/>
    </source>
</evidence>
<dbReference type="InterPro" id="IPR036465">
    <property type="entry name" value="vWFA_dom_sf"/>
</dbReference>
<dbReference type="Proteomes" id="UP000230971">
    <property type="component" value="Unassembled WGS sequence"/>
</dbReference>
<reference evidence="2 4" key="1">
    <citation type="submission" date="2016-01" db="EMBL/GenBank/DDBJ databases">
        <title>The new phylogeny of the genus Mycobacterium.</title>
        <authorList>
            <person name="Tarcisio F."/>
            <person name="Conor M."/>
            <person name="Antonella G."/>
            <person name="Elisabetta G."/>
            <person name="Giulia F.S."/>
            <person name="Sara T."/>
            <person name="Anna F."/>
            <person name="Clotilde B."/>
            <person name="Roberto B."/>
            <person name="Veronica D.S."/>
            <person name="Fabio R."/>
            <person name="Monica P."/>
            <person name="Olivier J."/>
            <person name="Enrico T."/>
            <person name="Nicola S."/>
        </authorList>
    </citation>
    <scope>NUCLEOTIDE SEQUENCE [LARGE SCALE GENOMIC DNA]</scope>
    <source>
        <strain evidence="2 4">DSM 44243</strain>
    </source>
</reference>
<dbReference type="EMBL" id="LQOM01000016">
    <property type="protein sequence ID" value="ORV18178.1"/>
    <property type="molecule type" value="Genomic_DNA"/>
</dbReference>
<proteinExistence type="predicted"/>
<dbReference type="OrthoDB" id="4605582at2"/>
<keyword evidence="1" id="KW-1133">Transmembrane helix</keyword>
<accession>A0A1X1RUV3</accession>
<organism evidence="2 4">
    <name type="scientific">Mycobacterium celatum</name>
    <dbReference type="NCBI Taxonomy" id="28045"/>
    <lineage>
        <taxon>Bacteria</taxon>
        <taxon>Bacillati</taxon>
        <taxon>Actinomycetota</taxon>
        <taxon>Actinomycetes</taxon>
        <taxon>Mycobacteriales</taxon>
        <taxon>Mycobacteriaceae</taxon>
        <taxon>Mycobacterium</taxon>
    </lineage>
</organism>
<keyword evidence="1" id="KW-0472">Membrane</keyword>
<dbReference type="Proteomes" id="UP000193907">
    <property type="component" value="Unassembled WGS sequence"/>
</dbReference>
<feature type="transmembrane region" description="Helical" evidence="1">
    <location>
        <begin position="56"/>
        <end position="78"/>
    </location>
</feature>
<dbReference type="EMBL" id="PDKV01000045">
    <property type="protein sequence ID" value="PIB73875.1"/>
    <property type="molecule type" value="Genomic_DNA"/>
</dbReference>
<comment type="caution">
    <text evidence="2">The sequence shown here is derived from an EMBL/GenBank/DDBJ whole genome shotgun (WGS) entry which is preliminary data.</text>
</comment>
<dbReference type="Gene3D" id="3.40.50.410">
    <property type="entry name" value="von Willebrand factor, type A domain"/>
    <property type="match status" value="1"/>
</dbReference>
<keyword evidence="1" id="KW-0812">Transmembrane</keyword>
<keyword evidence="4" id="KW-1185">Reference proteome</keyword>
<dbReference type="STRING" id="28045.AWB95_05190"/>
<evidence type="ECO:0000256" key="1">
    <source>
        <dbReference type="SAM" id="Phobius"/>
    </source>
</evidence>
<feature type="transmembrane region" description="Helical" evidence="1">
    <location>
        <begin position="6"/>
        <end position="26"/>
    </location>
</feature>
<dbReference type="RefSeq" id="WP_062541519.1">
    <property type="nucleotide sequence ID" value="NZ_BBUN01000442.1"/>
</dbReference>
<sequence length="363" mass="39424">MGLRWWPLIAVGILCLAGCIAAAALLPMPKVHRQLRPLAHVDRLTRLPEYARVYRIYFLSMVITGALLLATFATALVASARPMGMSSVTKEFDVQHPDDIMLCVGEPVTDPTTANFLGYYAQQAKSYGTQRIGLTSTSLRIVPLTRDNVYAAARFEHFAKLARTQQDLAANKAVPEGDRRALQSGIEEFSQRVGYVDYATSLEDNLALCLTGFPSFEAKSTHRRSLVYIGYSAPRPPNEKRPALFTEQAVARMARDAGVQINAISRSDVVQSSPQANDSLRSIAESSGGKFFLYNPSGLASSDSGADATLSRILDQVRDHPPQATLPNGKVVSIESFDSPRLALVAALAFAALLGLSLAVLRR</sequence>
<evidence type="ECO:0000313" key="3">
    <source>
        <dbReference type="EMBL" id="PIB73875.1"/>
    </source>
</evidence>
<evidence type="ECO:0000313" key="5">
    <source>
        <dbReference type="Proteomes" id="UP000230971"/>
    </source>
</evidence>
<dbReference type="AlphaFoldDB" id="A0A1X1RUV3"/>
<protein>
    <submittedName>
        <fullName evidence="2">Uncharacterized protein</fullName>
    </submittedName>
</protein>
<gene>
    <name evidence="2" type="ORF">AWB95_05190</name>
    <name evidence="3" type="ORF">CQY23_22455</name>
</gene>
<feature type="transmembrane region" description="Helical" evidence="1">
    <location>
        <begin position="342"/>
        <end position="361"/>
    </location>
</feature>
<reference evidence="3 5" key="2">
    <citation type="journal article" date="2017" name="Infect. Genet. Evol.">
        <title>The new phylogeny of the genus Mycobacterium: The old and the news.</title>
        <authorList>
            <person name="Tortoli E."/>
            <person name="Fedrizzi T."/>
            <person name="Meehan C.J."/>
            <person name="Trovato A."/>
            <person name="Grottola A."/>
            <person name="Giacobazzi E."/>
            <person name="Serpini G.F."/>
            <person name="Tagliazucchi S."/>
            <person name="Fabio A."/>
            <person name="Bettua C."/>
            <person name="Bertorelli R."/>
            <person name="Frascaro F."/>
            <person name="De Sanctis V."/>
            <person name="Pecorari M."/>
            <person name="Jousson O."/>
            <person name="Segata N."/>
            <person name="Cirillo D.M."/>
        </authorList>
    </citation>
    <scope>NUCLEOTIDE SEQUENCE [LARGE SCALE GENOMIC DNA]</scope>
    <source>
        <strain evidence="3 5">NCTC 12882</strain>
    </source>
</reference>